<dbReference type="InterPro" id="IPR013783">
    <property type="entry name" value="Ig-like_fold"/>
</dbReference>
<organism evidence="14 15">
    <name type="scientific">Propithecus coquereli</name>
    <name type="common">Coquerel's sifaka</name>
    <name type="synonym">Propithecus verreauxi coquereli</name>
    <dbReference type="NCBI Taxonomy" id="379532"/>
    <lineage>
        <taxon>Eukaryota</taxon>
        <taxon>Metazoa</taxon>
        <taxon>Chordata</taxon>
        <taxon>Craniata</taxon>
        <taxon>Vertebrata</taxon>
        <taxon>Euteleostomi</taxon>
        <taxon>Mammalia</taxon>
        <taxon>Eutheria</taxon>
        <taxon>Euarchontoglires</taxon>
        <taxon>Primates</taxon>
        <taxon>Strepsirrhini</taxon>
        <taxon>Lemuriformes</taxon>
        <taxon>Indriidae</taxon>
        <taxon>Propithecus</taxon>
    </lineage>
</organism>
<keyword evidence="10" id="KW-0325">Glycoprotein</keyword>
<feature type="signal peptide" evidence="12">
    <location>
        <begin position="1"/>
        <end position="16"/>
    </location>
</feature>
<evidence type="ECO:0000256" key="6">
    <source>
        <dbReference type="ARBA" id="ARBA00022989"/>
    </source>
</evidence>
<dbReference type="SMART" id="SM00408">
    <property type="entry name" value="IGc2"/>
    <property type="match status" value="3"/>
</dbReference>
<dbReference type="CDD" id="cd00096">
    <property type="entry name" value="Ig"/>
    <property type="match status" value="2"/>
</dbReference>
<feature type="domain" description="Ig-like" evidence="13">
    <location>
        <begin position="95"/>
        <end position="202"/>
    </location>
</feature>
<dbReference type="SMART" id="SM00409">
    <property type="entry name" value="IG"/>
    <property type="match status" value="3"/>
</dbReference>
<evidence type="ECO:0000313" key="15">
    <source>
        <dbReference type="Proteomes" id="UP000233160"/>
    </source>
</evidence>
<keyword evidence="15" id="KW-1185">Reference proteome</keyword>
<keyword evidence="7" id="KW-0472">Membrane</keyword>
<evidence type="ECO:0000256" key="5">
    <source>
        <dbReference type="ARBA" id="ARBA00022737"/>
    </source>
</evidence>
<dbReference type="GO" id="GO:0006955">
    <property type="term" value="P:immune response"/>
    <property type="evidence" value="ECO:0007669"/>
    <property type="project" value="TreeGrafter"/>
</dbReference>
<dbReference type="GO" id="GO:0007166">
    <property type="term" value="P:cell surface receptor signaling pathway"/>
    <property type="evidence" value="ECO:0007669"/>
    <property type="project" value="TreeGrafter"/>
</dbReference>
<proteinExistence type="predicted"/>
<dbReference type="InterPro" id="IPR007110">
    <property type="entry name" value="Ig-like_dom"/>
</dbReference>
<dbReference type="Proteomes" id="UP000233160">
    <property type="component" value="Unassembled WGS sequence"/>
</dbReference>
<dbReference type="PROSITE" id="PS50835">
    <property type="entry name" value="IG_LIKE"/>
    <property type="match status" value="3"/>
</dbReference>
<evidence type="ECO:0000256" key="9">
    <source>
        <dbReference type="ARBA" id="ARBA00023170"/>
    </source>
</evidence>
<keyword evidence="6" id="KW-1133">Transmembrane helix</keyword>
<dbReference type="PANTHER" id="PTHR11481">
    <property type="entry name" value="IMMUNOGLOBULIN FC RECEPTOR"/>
    <property type="match status" value="1"/>
</dbReference>
<dbReference type="InterPro" id="IPR003598">
    <property type="entry name" value="Ig_sub2"/>
</dbReference>
<dbReference type="PANTHER" id="PTHR11481:SF117">
    <property type="entry name" value="FC RECEPTOR-LIKE PROTEIN 1"/>
    <property type="match status" value="1"/>
</dbReference>
<comment type="subcellular location">
    <subcellularLocation>
        <location evidence="1">Cell membrane</location>
        <topology evidence="1">Single-pass type I membrane protein</topology>
    </subcellularLocation>
</comment>
<evidence type="ECO:0000256" key="7">
    <source>
        <dbReference type="ARBA" id="ARBA00023136"/>
    </source>
</evidence>
<reference evidence="14" key="2">
    <citation type="submission" date="2025-09" db="UniProtKB">
        <authorList>
            <consortium name="Ensembl"/>
        </authorList>
    </citation>
    <scope>IDENTIFICATION</scope>
</reference>
<dbReference type="InterPro" id="IPR036179">
    <property type="entry name" value="Ig-like_dom_sf"/>
</dbReference>
<keyword evidence="11" id="KW-0393">Immunoglobulin domain</keyword>
<feature type="chain" id="PRO_5014422115" evidence="12">
    <location>
        <begin position="17"/>
        <end position="431"/>
    </location>
</feature>
<dbReference type="GeneTree" id="ENSGT01050000244808"/>
<name>A0A2K6FUN9_PROCO</name>
<evidence type="ECO:0000256" key="1">
    <source>
        <dbReference type="ARBA" id="ARBA00004251"/>
    </source>
</evidence>
<dbReference type="GO" id="GO:0004888">
    <property type="term" value="F:transmembrane signaling receptor activity"/>
    <property type="evidence" value="ECO:0007669"/>
    <property type="project" value="TreeGrafter"/>
</dbReference>
<dbReference type="SUPFAM" id="SSF48726">
    <property type="entry name" value="Immunoglobulin"/>
    <property type="match status" value="3"/>
</dbReference>
<feature type="domain" description="Ig-like" evidence="13">
    <location>
        <begin position="210"/>
        <end position="293"/>
    </location>
</feature>
<dbReference type="OMA" id="LWIPAVW"/>
<gene>
    <name evidence="14" type="primary">FCRL1</name>
</gene>
<protein>
    <submittedName>
        <fullName evidence="14">Fc receptor like 1</fullName>
    </submittedName>
</protein>
<evidence type="ECO:0000256" key="4">
    <source>
        <dbReference type="ARBA" id="ARBA00022729"/>
    </source>
</evidence>
<dbReference type="InterPro" id="IPR003599">
    <property type="entry name" value="Ig_sub"/>
</dbReference>
<keyword evidence="3" id="KW-0812">Transmembrane</keyword>
<dbReference type="GO" id="GO:0015026">
    <property type="term" value="F:coreceptor activity"/>
    <property type="evidence" value="ECO:0007669"/>
    <property type="project" value="Ensembl"/>
</dbReference>
<keyword evidence="2" id="KW-1003">Cell membrane</keyword>
<dbReference type="GO" id="GO:0042113">
    <property type="term" value="P:B cell activation"/>
    <property type="evidence" value="ECO:0007669"/>
    <property type="project" value="Ensembl"/>
</dbReference>
<dbReference type="Pfam" id="PF13927">
    <property type="entry name" value="Ig_3"/>
    <property type="match status" value="3"/>
</dbReference>
<reference evidence="14" key="1">
    <citation type="submission" date="2025-08" db="UniProtKB">
        <authorList>
            <consortium name="Ensembl"/>
        </authorList>
    </citation>
    <scope>IDENTIFICATION</scope>
</reference>
<keyword evidence="9" id="KW-0675">Receptor</keyword>
<sequence>MLLRLLLLICAPLCEPTELFLIASPSQPTEGSPVTLTCMTTQSLPQWSVDQPQFRFFRDERVLGLGWSSSRELQIAAVWREDSGSYRCEAKTMAPKVLRSRIFQMNVRRVPISDVSLETQPPGGQVTEGDKLVFICSVAKGTGNITFLWYKGALGLNLGTKTQHSLTAEFELPTVRKSDAEQYYCAADNGDGPRPSGLVSITIRSPVSRPVLTITAPRAQAVVGDVVELHCEAPGGSPPILYWFYHEDVTLGSSSVPSGGGVSFNFSLTVEHSGSYSCEADNGLGAQRSEVVTLNFTAPVEKRRDRLTSGVIEGLLGTLGPSTMALLFCCWLKRKIGRRSASDPLRTPPSPVPREFTYLNSPAPVQLPPTYENVNVVSGDEIYSLVYSIQQEQAPAAVEPPGTHVENKDPLDIYSRLRKANVTDVDYEDAM</sequence>
<dbReference type="AlphaFoldDB" id="A0A2K6FUN9"/>
<accession>A0A2K6FUN9</accession>
<dbReference type="STRING" id="379532.ENSPCOP00000017674"/>
<evidence type="ECO:0000259" key="13">
    <source>
        <dbReference type="PROSITE" id="PS50835"/>
    </source>
</evidence>
<dbReference type="Ensembl" id="ENSPCOT00000028311.1">
    <property type="protein sequence ID" value="ENSPCOP00000017674.1"/>
    <property type="gene ID" value="ENSPCOG00000020665.1"/>
</dbReference>
<keyword evidence="5" id="KW-0677">Repeat</keyword>
<dbReference type="FunFam" id="2.60.40.10:FF:000592">
    <property type="entry name" value="Fc receptor like 1"/>
    <property type="match status" value="1"/>
</dbReference>
<keyword evidence="8" id="KW-1015">Disulfide bond</keyword>
<dbReference type="Gene3D" id="2.60.40.10">
    <property type="entry name" value="Immunoglobulins"/>
    <property type="match status" value="3"/>
</dbReference>
<evidence type="ECO:0000256" key="3">
    <source>
        <dbReference type="ARBA" id="ARBA00022692"/>
    </source>
</evidence>
<feature type="domain" description="Ig-like" evidence="13">
    <location>
        <begin position="16"/>
        <end position="90"/>
    </location>
</feature>
<evidence type="ECO:0000313" key="14">
    <source>
        <dbReference type="Ensembl" id="ENSPCOP00000017674.1"/>
    </source>
</evidence>
<evidence type="ECO:0000256" key="12">
    <source>
        <dbReference type="SAM" id="SignalP"/>
    </source>
</evidence>
<evidence type="ECO:0000256" key="8">
    <source>
        <dbReference type="ARBA" id="ARBA00023157"/>
    </source>
</evidence>
<dbReference type="InterPro" id="IPR050488">
    <property type="entry name" value="Ig_Fc_receptor"/>
</dbReference>
<evidence type="ECO:0000256" key="11">
    <source>
        <dbReference type="ARBA" id="ARBA00023319"/>
    </source>
</evidence>
<keyword evidence="4 12" id="KW-0732">Signal</keyword>
<dbReference type="FunFam" id="2.60.40.10:FF:000357">
    <property type="entry name" value="Fc receptor like 1"/>
    <property type="match status" value="1"/>
</dbReference>
<evidence type="ECO:0000256" key="10">
    <source>
        <dbReference type="ARBA" id="ARBA00023180"/>
    </source>
</evidence>
<dbReference type="GO" id="GO:0009897">
    <property type="term" value="C:external side of plasma membrane"/>
    <property type="evidence" value="ECO:0007669"/>
    <property type="project" value="TreeGrafter"/>
</dbReference>
<evidence type="ECO:0000256" key="2">
    <source>
        <dbReference type="ARBA" id="ARBA00022475"/>
    </source>
</evidence>